<gene>
    <name evidence="1" type="ORF">AV274_5852</name>
</gene>
<protein>
    <submittedName>
        <fullName evidence="1">Uncharacterized protein</fullName>
    </submittedName>
</protein>
<sequence length="1484" mass="164248">MNNRLLESLRNGELSTSRDVYAQIKSVLENGNDKELRSFGKWFEECIMKKEAAALNCACCLIATYYKKVSVFISEDTWSALSLLLGEQENDSLDAFTLMQLLIKHACTAPLQVAITNNLFYIFLVNRKMDVECVLNAIQICFTDTPSLSLRPLKQFILYSSGINEYRSITIRLLSFYLSQFADNEETPYFIVSLVETEATLCDSSSSVVMSILPFFRGKLTSPIVDALLLSLLRCLQHNTQAYRMAKIITSFFKGRFVPISNRTLLLLVCVGLSAMTSPPSVSELCLSLLCQGIETLARCDMLYDDCFSRGIRCVCSALGFEAEVEGMEEVGYRFPLSEEEGKVWGLLSLMDRIDAIPVLPSSPEIMLFLYSRKAKVVKAAMQKLESVSLPTTQKYSIFLNALQYATSQGHSKVVWTLLSSLPLLCDASTIPTISRLLLSLLCDARSALALFPILTRCLLHSSSFDKSFFVAVRFVLKQFSGNPSLHLCLLRQFSLLLHDNSLHCDEILPFVAHFTRLYFPPSPANETLLVVSVHAELISLFADLIELGVINHKVPIDLSLQVAEESETVMQRVCELLVVCADIRGVSTKALSLLFEQTSRPAPFSSIAFSTLATFPPSRLLDLLPSLLHLDEKAGDFPAILLDTIASLPRDDPSLSFWTKMCCEAVGVIAKRKPKSDPVLSTFNETPVTLNTANWLTLLSSLHALSPTSPQGLTQLLPLLSSAPAIADVPSLSQHNTLLYLACVDSVFTHLLASIPSATLPSTDSLPPSSADTLLAKGSHANLLLLNFFLLRQSESIPAILGYLASLLPSFSQFPLSSQHTILLMLPKIGVISDRHNDTSALEMVVAFYLKEIALISGDTLPFLLIGITRLLTEIGSVFGTPFSLHIKKGVSQLTSFVLSMFAAVMETVKCATSRGPSVSVEVLKKTELAGTVKLAGNEVAVLSCGLHLLPWLYHQSMEEEASVVSECCFELCKPRYACELRLVALWSLQWVKEEQKARAENVVLNNGGYHSRVNKSVECATLCNWLLAHGVVGSERNARVAELLKANEEENARLADLEGVVRAEGDSCTDVLLADLQSRFRAATLMVKKPSSSLPLAFSPSLPSASTNPLLSLSSSSITRRCWERFAASVRAHTPSLPLLFLLSSLMETTFLPPASYSSVIACLIATALDAKSVDCLVSVLRMMAVVDAHATDVYSNLVVWLSAENGLFSVELLECLLTEYPRFFARVENRIMPLLLRPAATATGTGPSLLRCVEACFERLEYEGEAETDGYLGKLMGMWSDSRLGELLPPSSVRRLIRAGEGEIARLLRGLRCKWGSVEDVVDVGLVLKEKKVDAATWREYLLVVECNSDCDDSVRCKVFEQCIRMLLEQQDKETLHFVVCVAGGLARQVPSAMQYLSDPSSNMEVAWLLHSLLRVFPEEKQLSSLYEQMSKRVLQMLRDKGKGELERILIDCQLWMARESHYRLDSYDDAFFLYEYEMNA</sequence>
<organism evidence="1 2">
    <name type="scientific">Blastocystis sp. subtype 1 (strain ATCC 50177 / NandII)</name>
    <dbReference type="NCBI Taxonomy" id="478820"/>
    <lineage>
        <taxon>Eukaryota</taxon>
        <taxon>Sar</taxon>
        <taxon>Stramenopiles</taxon>
        <taxon>Bigyra</taxon>
        <taxon>Opalozoa</taxon>
        <taxon>Opalinata</taxon>
        <taxon>Blastocystidae</taxon>
        <taxon>Blastocystis</taxon>
    </lineage>
</organism>
<evidence type="ECO:0000313" key="1">
    <source>
        <dbReference type="EMBL" id="OAO12497.1"/>
    </source>
</evidence>
<comment type="caution">
    <text evidence="1">The sequence shown here is derived from an EMBL/GenBank/DDBJ whole genome shotgun (WGS) entry which is preliminary data.</text>
</comment>
<accession>A0A196S8T1</accession>
<dbReference type="EMBL" id="LXWW01000543">
    <property type="protein sequence ID" value="OAO12497.1"/>
    <property type="molecule type" value="Genomic_DNA"/>
</dbReference>
<reference evidence="1 2" key="1">
    <citation type="submission" date="2016-05" db="EMBL/GenBank/DDBJ databases">
        <title>Nuclear genome of Blastocystis sp. subtype 1 NandII.</title>
        <authorList>
            <person name="Gentekaki E."/>
            <person name="Curtis B."/>
            <person name="Stairs C."/>
            <person name="Eme L."/>
            <person name="Herman E."/>
            <person name="Klimes V."/>
            <person name="Arias M.C."/>
            <person name="Elias M."/>
            <person name="Hilliou F."/>
            <person name="Klute M."/>
            <person name="Malik S.-B."/>
            <person name="Pightling A."/>
            <person name="Rachubinski R."/>
            <person name="Salas D."/>
            <person name="Schlacht A."/>
            <person name="Suga H."/>
            <person name="Archibald J."/>
            <person name="Ball S.G."/>
            <person name="Clark G."/>
            <person name="Dacks J."/>
            <person name="Van Der Giezen M."/>
            <person name="Tsaousis A."/>
            <person name="Roger A."/>
        </authorList>
    </citation>
    <scope>NUCLEOTIDE SEQUENCE [LARGE SCALE GENOMIC DNA]</scope>
    <source>
        <strain evidence="2">ATCC 50177 / NandII</strain>
    </source>
</reference>
<name>A0A196S8T1_BLAHN</name>
<proteinExistence type="predicted"/>
<evidence type="ECO:0000313" key="2">
    <source>
        <dbReference type="Proteomes" id="UP000078348"/>
    </source>
</evidence>
<keyword evidence="2" id="KW-1185">Reference proteome</keyword>
<dbReference type="Proteomes" id="UP000078348">
    <property type="component" value="Unassembled WGS sequence"/>
</dbReference>